<accession>A0A560GLH2</accession>
<dbReference type="GO" id="GO:0050361">
    <property type="term" value="F:tryptophan 2-monooxygenase activity"/>
    <property type="evidence" value="ECO:0007669"/>
    <property type="project" value="UniProtKB-EC"/>
</dbReference>
<keyword evidence="9" id="KW-1185">Reference proteome</keyword>
<comment type="caution">
    <text evidence="8">The sequence shown here is derived from an EMBL/GenBank/DDBJ whole genome shotgun (WGS) entry which is preliminary data.</text>
</comment>
<dbReference type="InterPro" id="IPR050281">
    <property type="entry name" value="Flavin_monoamine_oxidase"/>
</dbReference>
<keyword evidence="5" id="KW-0073">Auxin biosynthesis</keyword>
<dbReference type="EMBL" id="VITR01000023">
    <property type="protein sequence ID" value="TWB34621.1"/>
    <property type="molecule type" value="Genomic_DNA"/>
</dbReference>
<evidence type="ECO:0000256" key="1">
    <source>
        <dbReference type="ARBA" id="ARBA00004814"/>
    </source>
</evidence>
<name>A0A560GLH2_9PROT</name>
<protein>
    <recommendedName>
        <fullName evidence="4">Tryptophan 2-monooxygenase</fullName>
        <ecNumber evidence="3">1.13.12.3</ecNumber>
    </recommendedName>
</protein>
<dbReference type="InterPro" id="IPR006311">
    <property type="entry name" value="TAT_signal"/>
</dbReference>
<proteinExistence type="inferred from homology"/>
<dbReference type="EC" id="1.13.12.3" evidence="3"/>
<evidence type="ECO:0000256" key="5">
    <source>
        <dbReference type="ARBA" id="ARBA00023070"/>
    </source>
</evidence>
<dbReference type="Gene3D" id="3.90.660.10">
    <property type="match status" value="1"/>
</dbReference>
<comment type="similarity">
    <text evidence="2">Belongs to the tryptophan 2-monooxygenase family.</text>
</comment>
<dbReference type="OrthoDB" id="337830at2"/>
<dbReference type="Gene3D" id="1.20.1440.240">
    <property type="match status" value="1"/>
</dbReference>
<evidence type="ECO:0000256" key="4">
    <source>
        <dbReference type="ARBA" id="ARBA00017871"/>
    </source>
</evidence>
<gene>
    <name evidence="8" type="ORF">FBZ90_12310</name>
</gene>
<feature type="domain" description="Amine oxidase" evidence="7">
    <location>
        <begin position="60"/>
        <end position="512"/>
    </location>
</feature>
<dbReference type="SUPFAM" id="SSF54373">
    <property type="entry name" value="FAD-linked reductases, C-terminal domain"/>
    <property type="match status" value="1"/>
</dbReference>
<evidence type="ECO:0000313" key="9">
    <source>
        <dbReference type="Proteomes" id="UP000315751"/>
    </source>
</evidence>
<dbReference type="GO" id="GO:0009851">
    <property type="term" value="P:auxin biosynthetic process"/>
    <property type="evidence" value="ECO:0007669"/>
    <property type="project" value="UniProtKB-KW"/>
</dbReference>
<comment type="catalytic activity">
    <reaction evidence="6">
        <text>L-tryptophan + O2 = indole-3-acetamide + CO2 + H2O</text>
        <dbReference type="Rhea" id="RHEA:16165"/>
        <dbReference type="ChEBI" id="CHEBI:15377"/>
        <dbReference type="ChEBI" id="CHEBI:15379"/>
        <dbReference type="ChEBI" id="CHEBI:16031"/>
        <dbReference type="ChEBI" id="CHEBI:16526"/>
        <dbReference type="ChEBI" id="CHEBI:57912"/>
        <dbReference type="EC" id="1.13.12.3"/>
    </reaction>
</comment>
<dbReference type="PROSITE" id="PS51318">
    <property type="entry name" value="TAT"/>
    <property type="match status" value="1"/>
</dbReference>
<evidence type="ECO:0000313" key="8">
    <source>
        <dbReference type="EMBL" id="TWB34621.1"/>
    </source>
</evidence>
<dbReference type="InterPro" id="IPR036188">
    <property type="entry name" value="FAD/NAD-bd_sf"/>
</dbReference>
<dbReference type="SUPFAM" id="SSF51905">
    <property type="entry name" value="FAD/NAD(P)-binding domain"/>
    <property type="match status" value="1"/>
</dbReference>
<dbReference type="InterPro" id="IPR002937">
    <property type="entry name" value="Amino_oxidase"/>
</dbReference>
<sequence>MAITRRRLLARAAQWGGYAAAYGTMTALGLTPVPTAYAGPPALPAATGTGRRVVVLGAGIAGLVAAYELERAGFDVVMLEARDRVGGRTWSIRDGDRITLMGEADQTARLSPGLYFNAGPARIPSHHQGLLGYVRDLKVPLEVEVNSSRSALIQTRTANGGRPIQQRQAVNDVRGGLSELLAKATRRGALDQELTAEDKERLLAFLKSYGDLSPEGRYDGSDRSGYVQPPGAADQVGTKRAPLPLRDLLGEDTVPPAILFEENILMQATMFQPVGGMDRIPVALAKALKAPPRLNAVVDRIRPAPTGVTIRYRDGRTGQGHELAADYAVVTIPLPVLAGIDSDFPAAVKAAIAGAVYDAANKVAFEAPRFWEREQIYGGISYTGGETSLVWYPSGGYHQDRGLLVATYNAGATATAFQKRPLAEQVALARASVDRLHPGHGADLVKPVVVNWTKVPFNLGPWLHWDQDGNDPAAYALLNQPAGRVYFSGAHLSQLPSWQEGGVLAAQRTVVELARRVAADALAGRAPKTARHG</sequence>
<dbReference type="PANTHER" id="PTHR10742">
    <property type="entry name" value="FLAVIN MONOAMINE OXIDASE"/>
    <property type="match status" value="1"/>
</dbReference>
<dbReference type="Gene3D" id="3.50.50.60">
    <property type="entry name" value="FAD/NAD(P)-binding domain"/>
    <property type="match status" value="1"/>
</dbReference>
<evidence type="ECO:0000259" key="7">
    <source>
        <dbReference type="Pfam" id="PF01593"/>
    </source>
</evidence>
<dbReference type="Proteomes" id="UP000315751">
    <property type="component" value="Unassembled WGS sequence"/>
</dbReference>
<evidence type="ECO:0000256" key="3">
    <source>
        <dbReference type="ARBA" id="ARBA00012535"/>
    </source>
</evidence>
<dbReference type="PANTHER" id="PTHR10742:SF410">
    <property type="entry name" value="LYSINE-SPECIFIC HISTONE DEMETHYLASE 2"/>
    <property type="match status" value="1"/>
</dbReference>
<dbReference type="RefSeq" id="WP_145736263.1">
    <property type="nucleotide sequence ID" value="NZ_VITR01000023.1"/>
</dbReference>
<organism evidence="8 9">
    <name type="scientific">Nitrospirillum amazonense</name>
    <dbReference type="NCBI Taxonomy" id="28077"/>
    <lineage>
        <taxon>Bacteria</taxon>
        <taxon>Pseudomonadati</taxon>
        <taxon>Pseudomonadota</taxon>
        <taxon>Alphaproteobacteria</taxon>
        <taxon>Rhodospirillales</taxon>
        <taxon>Azospirillaceae</taxon>
        <taxon>Nitrospirillum</taxon>
    </lineage>
</organism>
<reference evidence="8 9" key="1">
    <citation type="submission" date="2019-06" db="EMBL/GenBank/DDBJ databases">
        <title>Genomic Encyclopedia of Type Strains, Phase IV (KMG-V): Genome sequencing to study the core and pangenomes of soil and plant-associated prokaryotes.</title>
        <authorList>
            <person name="Whitman W."/>
        </authorList>
    </citation>
    <scope>NUCLEOTIDE SEQUENCE [LARGE SCALE GENOMIC DNA]</scope>
    <source>
        <strain evidence="8 9">BR 11622</strain>
    </source>
</reference>
<evidence type="ECO:0000256" key="6">
    <source>
        <dbReference type="ARBA" id="ARBA00047321"/>
    </source>
</evidence>
<dbReference type="AlphaFoldDB" id="A0A560GLH2"/>
<comment type="pathway">
    <text evidence="1">Plant hormone metabolism; auxin biosynthesis.</text>
</comment>
<evidence type="ECO:0000256" key="2">
    <source>
        <dbReference type="ARBA" id="ARBA00005833"/>
    </source>
</evidence>
<dbReference type="Pfam" id="PF01593">
    <property type="entry name" value="Amino_oxidase"/>
    <property type="match status" value="1"/>
</dbReference>